<dbReference type="STRING" id="81824.A9VC43"/>
<accession>A9VC43</accession>
<feature type="region of interest" description="Disordered" evidence="2">
    <location>
        <begin position="156"/>
        <end position="175"/>
    </location>
</feature>
<evidence type="ECO:0000313" key="4">
    <source>
        <dbReference type="Proteomes" id="UP000001357"/>
    </source>
</evidence>
<name>A9VC43_MONBE</name>
<reference evidence="3 4" key="1">
    <citation type="journal article" date="2008" name="Nature">
        <title>The genome of the choanoflagellate Monosiga brevicollis and the origin of metazoans.</title>
        <authorList>
            <consortium name="JGI Sequencing"/>
            <person name="King N."/>
            <person name="Westbrook M.J."/>
            <person name="Young S.L."/>
            <person name="Kuo A."/>
            <person name="Abedin M."/>
            <person name="Chapman J."/>
            <person name="Fairclough S."/>
            <person name="Hellsten U."/>
            <person name="Isogai Y."/>
            <person name="Letunic I."/>
            <person name="Marr M."/>
            <person name="Pincus D."/>
            <person name="Putnam N."/>
            <person name="Rokas A."/>
            <person name="Wright K.J."/>
            <person name="Zuzow R."/>
            <person name="Dirks W."/>
            <person name="Good M."/>
            <person name="Goodstein D."/>
            <person name="Lemons D."/>
            <person name="Li W."/>
            <person name="Lyons J.B."/>
            <person name="Morris A."/>
            <person name="Nichols S."/>
            <person name="Richter D.J."/>
            <person name="Salamov A."/>
            <person name="Bork P."/>
            <person name="Lim W.A."/>
            <person name="Manning G."/>
            <person name="Miller W.T."/>
            <person name="McGinnis W."/>
            <person name="Shapiro H."/>
            <person name="Tjian R."/>
            <person name="Grigoriev I.V."/>
            <person name="Rokhsar D."/>
        </authorList>
    </citation>
    <scope>NUCLEOTIDE SEQUENCE [LARGE SCALE GENOMIC DNA]</scope>
    <source>
        <strain evidence="4">MX1 / ATCC 50154</strain>
    </source>
</reference>
<dbReference type="Proteomes" id="UP000001357">
    <property type="component" value="Unassembled WGS sequence"/>
</dbReference>
<feature type="compositionally biased region" description="Low complexity" evidence="2">
    <location>
        <begin position="575"/>
        <end position="584"/>
    </location>
</feature>
<proteinExistence type="predicted"/>
<evidence type="ECO:0000256" key="1">
    <source>
        <dbReference type="SAM" id="Coils"/>
    </source>
</evidence>
<dbReference type="OMA" id="DQNAMNK"/>
<evidence type="ECO:0000256" key="2">
    <source>
        <dbReference type="SAM" id="MobiDB-lite"/>
    </source>
</evidence>
<gene>
    <name evidence="3" type="ORF">MONBRDRAFT_12387</name>
</gene>
<feature type="compositionally biased region" description="Polar residues" evidence="2">
    <location>
        <begin position="555"/>
        <end position="568"/>
    </location>
</feature>
<feature type="compositionally biased region" description="Low complexity" evidence="2">
    <location>
        <begin position="163"/>
        <end position="175"/>
    </location>
</feature>
<dbReference type="GeneID" id="5895556"/>
<sequence>MAAREAAERELAPLQEELRILKAQQAGQASGAVPSISFGPHDVGAAGAPTNQIQQTLLQEMLVLKWKNSRLHVKLDRLQAENVRLRTQLESSERREAATPKAATQPQSTEAAPSGAVQARLEDLEGALALADALRQQAEEALARERERADRLDHRLHDNPTKASNTTPSAAVATTATDRDELEAKLRSTEAELKTLQGLNAQLEEADHLATKRQEELRMLRDQLQRQTRLLDALEAANTDGSADELLKADPNQLARALQLSQEHRDMLDDQLQAERAVALKLAEELRQAHRQELKDLHLQLDDVVQRNAELNSRLQTAQHAAQAAQTAIAEEKSRAKALQRELDHLDDQLASATQGGDVGTQALHKENARLRHALISSRARQAHLEAQLEQTDVMAAESAGLQQRLIAERARADRLDHAIAGAGATYGTAAERNRLLAMEAADAADGDASANKEGHEEPQATPEKAKVSEDLANDTASTGPLRSLLAATRWQLAAAQGRLSRLRAQTFDERSAHADERRRLQRDLAACQADNATLAERLSQLMAEASHDALHQPASAQTVRSAEATRQLQEKLTAARQEASAARDANHSANARTLEVARELGQTKAQLAEVRDRAASRPGSSRGGDTSKDAMARQELHRTAERNAVLEAEIAELRQQNAQNVGTPAHTPSFAPGKASAAIAVGTDELPARTRGLETEVDNLRRQLETARDRAAAERTETHEQQARLEAELAASAQHIEDLQRRLRAQRTGSSQPPSDLEIKLEDALARLQELRAENDRLREQQRRRVFEKRSAAMDALRRARGHSRASISAAQDVLSEAAARREKEGGRANTHYHEHSEMVLETVRSTDQDIEHALTILEEDVTIDTAGNPHDGHEEENDHLRRTLKCKETEIYELEIRERRHRRRKPKHESDELEEARRSYNEALQALDILTEENARMAEAMDKQRARFEEELARVRAEKSRLEDSLVEERTIVQRERAAPNNEAELQRTIGLKDQSLALLEQRLRALEADNADLTAQVDAAAARRRAAEDRLTELQAQLDAERAKNAALETERDNLKRHADDVAHQERHRSDASRAREDEQARELAREKDLNRELEKHLRLAEDDIRRLSQALDSASRDRSQLTEDLRAGEALQSKLDDAQVGCLGSFLGVKSARQRTMHSPASSPIVSAPSVTPNARNELTGRVCLALGQSRVVGKILVAQQRHAWGGLTRGLALGTTEQVPAQRDTLRCTARVACMPLGMGPVLLSVVVLTWAHLARRLRVIAPADTLPSTTMNRMPPLSPGPPRPDGLVEVRINNARGLVPYDYLEPMNSPYQTPRTHLLGQMASPRDMTRGGRDRGGARSAHLAGASKQMVAKLDYDPRRDGTNTTIPVEDQLPLRRGDRLLVNVGGRSRPDGFVRAQLFTSRENALDALSRCLFMLVGLQCVVVLGKNGSFLV</sequence>
<organism evidence="3 4">
    <name type="scientific">Monosiga brevicollis</name>
    <name type="common">Choanoflagellate</name>
    <dbReference type="NCBI Taxonomy" id="81824"/>
    <lineage>
        <taxon>Eukaryota</taxon>
        <taxon>Choanoflagellata</taxon>
        <taxon>Craspedida</taxon>
        <taxon>Salpingoecidae</taxon>
        <taxon>Monosiga</taxon>
    </lineage>
</organism>
<dbReference type="Gene3D" id="2.30.30.40">
    <property type="entry name" value="SH3 Domains"/>
    <property type="match status" value="1"/>
</dbReference>
<feature type="compositionally biased region" description="Polar residues" evidence="2">
    <location>
        <begin position="102"/>
        <end position="111"/>
    </location>
</feature>
<feature type="coiled-coil region" evidence="1">
    <location>
        <begin position="872"/>
        <end position="967"/>
    </location>
</feature>
<dbReference type="EMBL" id="CH991579">
    <property type="protein sequence ID" value="EDQ84917.1"/>
    <property type="molecule type" value="Genomic_DNA"/>
</dbReference>
<evidence type="ECO:0000313" key="3">
    <source>
        <dbReference type="EMBL" id="EDQ84917.1"/>
    </source>
</evidence>
<feature type="region of interest" description="Disordered" evidence="2">
    <location>
        <begin position="443"/>
        <end position="468"/>
    </location>
</feature>
<keyword evidence="4" id="KW-1185">Reference proteome</keyword>
<feature type="coiled-coil region" evidence="1">
    <location>
        <begin position="691"/>
        <end position="782"/>
    </location>
</feature>
<dbReference type="RefSeq" id="XP_001750258.1">
    <property type="nucleotide sequence ID" value="XM_001750206.1"/>
</dbReference>
<feature type="region of interest" description="Disordered" evidence="2">
    <location>
        <begin position="86"/>
        <end position="117"/>
    </location>
</feature>
<feature type="region of interest" description="Disordered" evidence="2">
    <location>
        <begin position="608"/>
        <end position="631"/>
    </location>
</feature>
<feature type="coiled-coil region" evidence="1">
    <location>
        <begin position="280"/>
        <end position="356"/>
    </location>
</feature>
<keyword evidence="1" id="KW-0175">Coiled coil</keyword>
<protein>
    <submittedName>
        <fullName evidence="3">Uncharacterized protein</fullName>
    </submittedName>
</protein>
<feature type="region of interest" description="Disordered" evidence="2">
    <location>
        <begin position="549"/>
        <end position="591"/>
    </location>
</feature>
<feature type="compositionally biased region" description="Basic and acidic residues" evidence="2">
    <location>
        <begin position="451"/>
        <end position="468"/>
    </location>
</feature>
<dbReference type="InParanoid" id="A9VC43"/>
<dbReference type="KEGG" id="mbr:MONBRDRAFT_12387"/>
<feature type="region of interest" description="Disordered" evidence="2">
    <location>
        <begin position="1054"/>
        <end position="1091"/>
    </location>
</feature>